<dbReference type="PANTHER" id="PTHR47628:SF1">
    <property type="entry name" value="ALIPHATIC AMIDASE EXPRESSION-REGULATING PROTEIN"/>
    <property type="match status" value="1"/>
</dbReference>
<dbReference type="EMBL" id="JACBFH010000001">
    <property type="protein sequence ID" value="NYY95150.1"/>
    <property type="molecule type" value="Genomic_DNA"/>
</dbReference>
<dbReference type="RefSeq" id="WP_166341765.1">
    <property type="nucleotide sequence ID" value="NZ_CP088280.1"/>
</dbReference>
<dbReference type="Pfam" id="PF13433">
    <property type="entry name" value="Peripla_BP_5"/>
    <property type="match status" value="1"/>
</dbReference>
<evidence type="ECO:0000313" key="2">
    <source>
        <dbReference type="EMBL" id="UGX98034.1"/>
    </source>
</evidence>
<dbReference type="PANTHER" id="PTHR47628">
    <property type="match status" value="1"/>
</dbReference>
<protein>
    <submittedName>
        <fullName evidence="1">Transporter substrate-binding protein</fullName>
    </submittedName>
</protein>
<reference evidence="1" key="2">
    <citation type="submission" date="2020-06" db="EMBL/GenBank/DDBJ databases">
        <title>Whole Genome Sequence of Bradyrhizobium sp. Strain 323S2.</title>
        <authorList>
            <person name="Bromfield E.S.P."/>
        </authorList>
    </citation>
    <scope>NUCLEOTIDE SEQUENCE [LARGE SCALE GENOMIC DNA]</scope>
    <source>
        <strain evidence="1">323S2</strain>
    </source>
</reference>
<organism evidence="1">
    <name type="scientific">Bradyrhizobium barranii subsp. barranii</name>
    <dbReference type="NCBI Taxonomy" id="2823807"/>
    <lineage>
        <taxon>Bacteria</taxon>
        <taxon>Pseudomonadati</taxon>
        <taxon>Pseudomonadota</taxon>
        <taxon>Alphaproteobacteria</taxon>
        <taxon>Hyphomicrobiales</taxon>
        <taxon>Nitrobacteraceae</taxon>
        <taxon>Bradyrhizobium</taxon>
        <taxon>Bradyrhizobium barranii</taxon>
    </lineage>
</organism>
<gene>
    <name evidence="2" type="ORF">G6321_00024055</name>
    <name evidence="1" type="ORF">G6321_44145</name>
</gene>
<evidence type="ECO:0000313" key="3">
    <source>
        <dbReference type="Proteomes" id="UP000564836"/>
    </source>
</evidence>
<dbReference type="EMBL" id="CP088280">
    <property type="protein sequence ID" value="UGX98034.1"/>
    <property type="molecule type" value="Genomic_DNA"/>
</dbReference>
<name>A0A7Z0TWY2_9BRAD</name>
<sequence>MISTVAGDSNAHMYAVLIKQQVDARQIQFMTLSVSEHELRSVDLGKLAGHLAARNTSSLSSRSKRRVHQNVMNTNHHLSKPAATGTFEVVWQSASPIKASVWSRYLPESARRTADWTFLWVCGGCAEPSFKDW</sequence>
<proteinExistence type="predicted"/>
<reference evidence="2 3" key="1">
    <citation type="journal article" date="2017" name="Syst. Appl. Microbiol.">
        <title>Soybeans inoculated with root zone soils of Canadian native legumes harbour diverse and novel Bradyrhizobium spp. that possess agricultural potential.</title>
        <authorList>
            <person name="Bromfield E.S.P."/>
            <person name="Cloutier S."/>
            <person name="Tambong J.T."/>
            <person name="Tran Thi T.V."/>
        </authorList>
    </citation>
    <scope>NUCLEOTIDE SEQUENCE [LARGE SCALE GENOMIC DNA]</scope>
    <source>
        <strain evidence="2 3">323S2</strain>
    </source>
</reference>
<evidence type="ECO:0000313" key="1">
    <source>
        <dbReference type="EMBL" id="NYY95150.1"/>
    </source>
</evidence>
<accession>A0A7Z0TWY2</accession>
<dbReference type="AlphaFoldDB" id="A0A7Z0TWY2"/>
<reference evidence="2 3" key="3">
    <citation type="journal article" date="2022" name="Int. J. Syst. Evol. Microbiol.">
        <title>Strains of Bradyrhizobium barranii sp. nov. associated with legumes native to Canada are symbionts of soybeans and belong to different subspecies (subsp. barranii subsp. nov. and subsp. apii subsp. nov.) and symbiovars (sv. glycinearum and sv. septentrionale).</title>
        <authorList>
            <person name="Bromfield E.S.P."/>
            <person name="Cloutier S."/>
            <person name="Wasai-Hara S."/>
            <person name="Minamisawa K."/>
        </authorList>
    </citation>
    <scope>NUCLEOTIDE SEQUENCE [LARGE SCALE GENOMIC DNA]</scope>
    <source>
        <strain evidence="2 3">323S2</strain>
    </source>
</reference>
<dbReference type="Proteomes" id="UP000564836">
    <property type="component" value="Chromosome"/>
</dbReference>
<dbReference type="Gene3D" id="3.40.50.2300">
    <property type="match status" value="1"/>
</dbReference>